<dbReference type="SUPFAM" id="SSF47090">
    <property type="entry name" value="PGBD-like"/>
    <property type="match status" value="1"/>
</dbReference>
<feature type="transmembrane region" description="Helical" evidence="4">
    <location>
        <begin position="35"/>
        <end position="56"/>
    </location>
</feature>
<keyword evidence="4" id="KW-0812">Transmembrane</keyword>
<protein>
    <recommendedName>
        <fullName evidence="9">Solute-binding protein family 5 domain-containing protein</fullName>
    </recommendedName>
</protein>
<dbReference type="AlphaFoldDB" id="A0A2M7RMR0"/>
<dbReference type="PIRSF" id="PIRSF002741">
    <property type="entry name" value="MppA"/>
    <property type="match status" value="1"/>
</dbReference>
<dbReference type="InterPro" id="IPR000914">
    <property type="entry name" value="SBP_5_dom"/>
</dbReference>
<dbReference type="SUPFAM" id="SSF53850">
    <property type="entry name" value="Periplasmic binding protein-like II"/>
    <property type="match status" value="2"/>
</dbReference>
<reference evidence="8" key="1">
    <citation type="submission" date="2017-09" db="EMBL/GenBank/DDBJ databases">
        <title>Depth-based differentiation of microbial function through sediment-hosted aquifers and enrichment of novel symbionts in the deep terrestrial subsurface.</title>
        <authorList>
            <person name="Probst A.J."/>
            <person name="Ladd B."/>
            <person name="Jarett J.K."/>
            <person name="Geller-Mcgrath D.E."/>
            <person name="Sieber C.M.K."/>
            <person name="Emerson J.B."/>
            <person name="Anantharaman K."/>
            <person name="Thomas B.C."/>
            <person name="Malmstrom R."/>
            <person name="Stieglmeier M."/>
            <person name="Klingl A."/>
            <person name="Woyke T."/>
            <person name="Ryan C.M."/>
            <person name="Banfield J.F."/>
        </authorList>
    </citation>
    <scope>NUCLEOTIDE SEQUENCE [LARGE SCALE GENOMIC DNA]</scope>
</reference>
<dbReference type="Gene3D" id="3.40.190.10">
    <property type="entry name" value="Periplasmic binding protein-like II"/>
    <property type="match status" value="2"/>
</dbReference>
<dbReference type="GO" id="GO:1904680">
    <property type="term" value="F:peptide transmembrane transporter activity"/>
    <property type="evidence" value="ECO:0007669"/>
    <property type="project" value="TreeGrafter"/>
</dbReference>
<dbReference type="EMBL" id="PFMI01000043">
    <property type="protein sequence ID" value="PIZ00769.1"/>
    <property type="molecule type" value="Genomic_DNA"/>
</dbReference>
<evidence type="ECO:0008006" key="9">
    <source>
        <dbReference type="Google" id="ProtNLM"/>
    </source>
</evidence>
<evidence type="ECO:0000256" key="4">
    <source>
        <dbReference type="SAM" id="Phobius"/>
    </source>
</evidence>
<proteinExistence type="inferred from homology"/>
<keyword evidence="3" id="KW-0732">Signal</keyword>
<keyword evidence="4" id="KW-0472">Membrane</keyword>
<dbReference type="PANTHER" id="PTHR30290:SF9">
    <property type="entry name" value="OLIGOPEPTIDE-BINDING PROTEIN APPA"/>
    <property type="match status" value="1"/>
</dbReference>
<dbReference type="GO" id="GO:0015833">
    <property type="term" value="P:peptide transport"/>
    <property type="evidence" value="ECO:0007669"/>
    <property type="project" value="TreeGrafter"/>
</dbReference>
<organism evidence="7 8">
    <name type="scientific">bacterium (Candidatus Gribaldobacteria) CG_4_10_14_0_8_um_filter_33_9</name>
    <dbReference type="NCBI Taxonomy" id="2014266"/>
    <lineage>
        <taxon>Bacteria</taxon>
        <taxon>Candidatus Gribaldobacteria</taxon>
    </lineage>
</organism>
<sequence>MKVISKIKNCFFYKLPEISQWKEFFNIFSKKEKKIFSLFFCLFILSAAFLNLNYYFKNTIVIAKSGGEYKEGLIGQPRFINPLYLSDNDADRDLVEILYSSLVKFDEKGTIINDLAKDFQIKNQGKDYEFLLKEKIFFHDGKPLTTEDIIFTIKLIQTAQYKSPQRIEWSGITTEKQGNDKVIFHLQKNYSSFLETVVHLKILPKHIFQDIPPENFPWTLANQEYLIGSGPFKIKEIKKDKSGSTNKIIMQRNENFYGKKPFLEKISFYFYKNIEELLTGAKAKKIDGFSISDARYLKDTGKQGFDLYRLSLPRYFALFFNLQDTKFAKGKEIKKAINYAIDKKEILEKVFLNEGQVVNSPILSDYFNFSEPSQIYEFNPNKAKEILSEQGFRENQSGKRIKILEKNATFLFKNNLKYGSKGEEVKELQKCLSKDKEVYPEGKITGEFGNDTRQAVIRFQEKYAEEILVPTGTKKGTGNVKLLTRKKLNQICQEEPEKIIPLKFTLTTSNKSPLTEIAEILKKQLESVGIEIEIKKISLSELETNVLAKRDFEILLFGEALGQIPDLFPYWHSSQKEYPGLNITNYQSKEADELLIKARESVDEKERKKNLELFQEVFLEDSPTVFLVRSYYFYFVSPKVKGYEITEISQPSNRFSKIKDIYIKTKREWK</sequence>
<dbReference type="Proteomes" id="UP000229371">
    <property type="component" value="Unassembled WGS sequence"/>
</dbReference>
<evidence type="ECO:0000256" key="3">
    <source>
        <dbReference type="ARBA" id="ARBA00022729"/>
    </source>
</evidence>
<dbReference type="Gene3D" id="3.10.105.10">
    <property type="entry name" value="Dipeptide-binding Protein, Domain 3"/>
    <property type="match status" value="2"/>
</dbReference>
<evidence type="ECO:0000313" key="8">
    <source>
        <dbReference type="Proteomes" id="UP000229371"/>
    </source>
</evidence>
<dbReference type="Gene3D" id="3.90.76.10">
    <property type="entry name" value="Dipeptide-binding Protein, Domain 1"/>
    <property type="match status" value="1"/>
</dbReference>
<dbReference type="InterPro" id="IPR039424">
    <property type="entry name" value="SBP_5"/>
</dbReference>
<dbReference type="InterPro" id="IPR036365">
    <property type="entry name" value="PGBD-like_sf"/>
</dbReference>
<name>A0A2M7RMR0_9BACT</name>
<feature type="domain" description="Solute-binding protein family 5" evidence="5">
    <location>
        <begin position="111"/>
        <end position="409"/>
    </location>
</feature>
<evidence type="ECO:0000313" key="7">
    <source>
        <dbReference type="EMBL" id="PIZ00769.1"/>
    </source>
</evidence>
<evidence type="ECO:0000256" key="1">
    <source>
        <dbReference type="ARBA" id="ARBA00005695"/>
    </source>
</evidence>
<evidence type="ECO:0000256" key="2">
    <source>
        <dbReference type="ARBA" id="ARBA00022448"/>
    </source>
</evidence>
<evidence type="ECO:0000259" key="6">
    <source>
        <dbReference type="Pfam" id="PF01471"/>
    </source>
</evidence>
<dbReference type="GO" id="GO:0042597">
    <property type="term" value="C:periplasmic space"/>
    <property type="evidence" value="ECO:0007669"/>
    <property type="project" value="UniProtKB-ARBA"/>
</dbReference>
<gene>
    <name evidence="7" type="ORF">COY61_01635</name>
</gene>
<accession>A0A2M7RMR0</accession>
<feature type="domain" description="Peptidoglycan binding-like" evidence="6">
    <location>
        <begin position="422"/>
        <end position="463"/>
    </location>
</feature>
<comment type="similarity">
    <text evidence="1">Belongs to the bacterial solute-binding protein 5 family.</text>
</comment>
<dbReference type="Pfam" id="PF01471">
    <property type="entry name" value="PG_binding_1"/>
    <property type="match status" value="1"/>
</dbReference>
<dbReference type="PANTHER" id="PTHR30290">
    <property type="entry name" value="PERIPLASMIC BINDING COMPONENT OF ABC TRANSPORTER"/>
    <property type="match status" value="1"/>
</dbReference>
<comment type="caution">
    <text evidence="7">The sequence shown here is derived from an EMBL/GenBank/DDBJ whole genome shotgun (WGS) entry which is preliminary data.</text>
</comment>
<evidence type="ECO:0000259" key="5">
    <source>
        <dbReference type="Pfam" id="PF00496"/>
    </source>
</evidence>
<dbReference type="InterPro" id="IPR002477">
    <property type="entry name" value="Peptidoglycan-bd-like"/>
</dbReference>
<dbReference type="Pfam" id="PF00496">
    <property type="entry name" value="SBP_bac_5"/>
    <property type="match status" value="1"/>
</dbReference>
<dbReference type="GO" id="GO:0043190">
    <property type="term" value="C:ATP-binding cassette (ABC) transporter complex"/>
    <property type="evidence" value="ECO:0007669"/>
    <property type="project" value="InterPro"/>
</dbReference>
<dbReference type="InterPro" id="IPR030678">
    <property type="entry name" value="Peptide/Ni-bd"/>
</dbReference>
<keyword evidence="4" id="KW-1133">Transmembrane helix</keyword>
<keyword evidence="2" id="KW-0813">Transport</keyword>